<evidence type="ECO:0000313" key="1">
    <source>
        <dbReference type="EnsemblPlants" id="PGSC0003DMT400090785"/>
    </source>
</evidence>
<dbReference type="AlphaFoldDB" id="M1DL61"/>
<organism evidence="1 2">
    <name type="scientific">Solanum tuberosum</name>
    <name type="common">Potato</name>
    <dbReference type="NCBI Taxonomy" id="4113"/>
    <lineage>
        <taxon>Eukaryota</taxon>
        <taxon>Viridiplantae</taxon>
        <taxon>Streptophyta</taxon>
        <taxon>Embryophyta</taxon>
        <taxon>Tracheophyta</taxon>
        <taxon>Spermatophyta</taxon>
        <taxon>Magnoliopsida</taxon>
        <taxon>eudicotyledons</taxon>
        <taxon>Gunneridae</taxon>
        <taxon>Pentapetalae</taxon>
        <taxon>asterids</taxon>
        <taxon>lamiids</taxon>
        <taxon>Solanales</taxon>
        <taxon>Solanaceae</taxon>
        <taxon>Solanoideae</taxon>
        <taxon>Solaneae</taxon>
        <taxon>Solanum</taxon>
    </lineage>
</organism>
<sequence length="75" mass="8452">MPVGLHGIMMQTQIIMPPRRAVRGLSARRNVEEQESPNAPEVQPQWEVTNAEFREAIQMLSQAVANQVGQQRGTR</sequence>
<reference evidence="1" key="2">
    <citation type="submission" date="2015-06" db="UniProtKB">
        <authorList>
            <consortium name="EnsemblPlants"/>
        </authorList>
    </citation>
    <scope>IDENTIFICATION</scope>
    <source>
        <strain evidence="1">DM1-3 516 R44</strain>
    </source>
</reference>
<keyword evidence="2" id="KW-1185">Reference proteome</keyword>
<reference evidence="2" key="1">
    <citation type="journal article" date="2011" name="Nature">
        <title>Genome sequence and analysis of the tuber crop potato.</title>
        <authorList>
            <consortium name="The Potato Genome Sequencing Consortium"/>
        </authorList>
    </citation>
    <scope>NUCLEOTIDE SEQUENCE [LARGE SCALE GENOMIC DNA]</scope>
    <source>
        <strain evidence="2">cv. DM1-3 516 R44</strain>
    </source>
</reference>
<dbReference type="PaxDb" id="4113-PGSC0003DMT400090785"/>
<dbReference type="InParanoid" id="M1DL61"/>
<dbReference type="EnsemblPlants" id="PGSC0003DMT400090785">
    <property type="protein sequence ID" value="PGSC0003DMT400090785"/>
    <property type="gene ID" value="PGSC0003DMG400040356"/>
</dbReference>
<name>M1DL61_SOLTU</name>
<dbReference type="HOGENOM" id="CLU_162314_1_0_1"/>
<evidence type="ECO:0000313" key="2">
    <source>
        <dbReference type="Proteomes" id="UP000011115"/>
    </source>
</evidence>
<accession>M1DL61</accession>
<dbReference type="Gramene" id="PGSC0003DMT400090785">
    <property type="protein sequence ID" value="PGSC0003DMT400090785"/>
    <property type="gene ID" value="PGSC0003DMG400040356"/>
</dbReference>
<dbReference type="Proteomes" id="UP000011115">
    <property type="component" value="Unassembled WGS sequence"/>
</dbReference>
<protein>
    <submittedName>
        <fullName evidence="1">Gag-pol polyprotein</fullName>
    </submittedName>
</protein>
<proteinExistence type="predicted"/>